<accession>A0A6I4SLK8</accession>
<keyword evidence="3 4" id="KW-0408">Iron</keyword>
<dbReference type="AlphaFoldDB" id="A0A6I4SLK8"/>
<dbReference type="Pfam" id="PF21419">
    <property type="entry name" value="RoxA-like_Cyt-c"/>
    <property type="match status" value="1"/>
</dbReference>
<keyword evidence="2 4" id="KW-0479">Metal-binding</keyword>
<dbReference type="PROSITE" id="PS51007">
    <property type="entry name" value="CYTC"/>
    <property type="match status" value="1"/>
</dbReference>
<evidence type="ECO:0000313" key="7">
    <source>
        <dbReference type="EMBL" id="MXO56615.1"/>
    </source>
</evidence>
<evidence type="ECO:0000256" key="5">
    <source>
        <dbReference type="SAM" id="SignalP"/>
    </source>
</evidence>
<dbReference type="GO" id="GO:0046872">
    <property type="term" value="F:metal ion binding"/>
    <property type="evidence" value="ECO:0007669"/>
    <property type="project" value="UniProtKB-KW"/>
</dbReference>
<keyword evidence="1 4" id="KW-0349">Heme</keyword>
<dbReference type="PROSITE" id="PS51257">
    <property type="entry name" value="PROKAR_LIPOPROTEIN"/>
    <property type="match status" value="1"/>
</dbReference>
<feature type="domain" description="Cytochrome c" evidence="6">
    <location>
        <begin position="364"/>
        <end position="454"/>
    </location>
</feature>
<organism evidence="7 8">
    <name type="scientific">Pontixanthobacter gangjinensis</name>
    <dbReference type="NCBI Taxonomy" id="1028742"/>
    <lineage>
        <taxon>Bacteria</taxon>
        <taxon>Pseudomonadati</taxon>
        <taxon>Pseudomonadota</taxon>
        <taxon>Alphaproteobacteria</taxon>
        <taxon>Sphingomonadales</taxon>
        <taxon>Erythrobacteraceae</taxon>
        <taxon>Pontixanthobacter</taxon>
    </lineage>
</organism>
<dbReference type="NCBIfam" id="NF040606">
    <property type="entry name" value="CytoC_perox"/>
    <property type="match status" value="1"/>
</dbReference>
<dbReference type="OrthoDB" id="417271at2"/>
<dbReference type="InterPro" id="IPR047758">
    <property type="entry name" value="CytoC_perox"/>
</dbReference>
<name>A0A6I4SLK8_9SPHN</name>
<feature type="signal peptide" evidence="5">
    <location>
        <begin position="1"/>
        <end position="22"/>
    </location>
</feature>
<dbReference type="PANTHER" id="PTHR30600">
    <property type="entry name" value="CYTOCHROME C PEROXIDASE-RELATED"/>
    <property type="match status" value="1"/>
</dbReference>
<comment type="caution">
    <text evidence="7">The sequence shown here is derived from an EMBL/GenBank/DDBJ whole genome shotgun (WGS) entry which is preliminary data.</text>
</comment>
<evidence type="ECO:0000256" key="2">
    <source>
        <dbReference type="ARBA" id="ARBA00022723"/>
    </source>
</evidence>
<dbReference type="InterPro" id="IPR009056">
    <property type="entry name" value="Cyt_c-like_dom"/>
</dbReference>
<keyword evidence="8" id="KW-1185">Reference proteome</keyword>
<dbReference type="GO" id="GO:0009055">
    <property type="term" value="F:electron transfer activity"/>
    <property type="evidence" value="ECO:0007669"/>
    <property type="project" value="InterPro"/>
</dbReference>
<protein>
    <recommendedName>
        <fullName evidence="6">Cytochrome c domain-containing protein</fullName>
    </recommendedName>
</protein>
<feature type="chain" id="PRO_5026093695" description="Cytochrome c domain-containing protein" evidence="5">
    <location>
        <begin position="23"/>
        <end position="635"/>
    </location>
</feature>
<dbReference type="SUPFAM" id="SSF46626">
    <property type="entry name" value="Cytochrome c"/>
    <property type="match status" value="1"/>
</dbReference>
<proteinExistence type="predicted"/>
<gene>
    <name evidence="7" type="ORF">GRI36_06940</name>
</gene>
<dbReference type="Proteomes" id="UP000468943">
    <property type="component" value="Unassembled WGS sequence"/>
</dbReference>
<dbReference type="GO" id="GO:0020037">
    <property type="term" value="F:heme binding"/>
    <property type="evidence" value="ECO:0007669"/>
    <property type="project" value="InterPro"/>
</dbReference>
<reference evidence="7 8" key="1">
    <citation type="submission" date="2019-12" db="EMBL/GenBank/DDBJ databases">
        <title>Genomic-based taxomic classification of the family Erythrobacteraceae.</title>
        <authorList>
            <person name="Xu L."/>
        </authorList>
    </citation>
    <scope>NUCLEOTIDE SEQUENCE [LARGE SCALE GENOMIC DNA]</scope>
    <source>
        <strain evidence="7 8">JCM 17802</strain>
    </source>
</reference>
<keyword evidence="5" id="KW-0732">Signal</keyword>
<dbReference type="PANTHER" id="PTHR30600:SF9">
    <property type="entry name" value="BLR7738 PROTEIN"/>
    <property type="match status" value="1"/>
</dbReference>
<dbReference type="InterPro" id="IPR036909">
    <property type="entry name" value="Cyt_c-like_dom_sf"/>
</dbReference>
<dbReference type="GO" id="GO:0004130">
    <property type="term" value="F:cytochrome-c peroxidase activity"/>
    <property type="evidence" value="ECO:0007669"/>
    <property type="project" value="TreeGrafter"/>
</dbReference>
<dbReference type="Gene3D" id="1.10.760.10">
    <property type="entry name" value="Cytochrome c-like domain"/>
    <property type="match status" value="1"/>
</dbReference>
<dbReference type="EMBL" id="WTYS01000001">
    <property type="protein sequence ID" value="MXO56615.1"/>
    <property type="molecule type" value="Genomic_DNA"/>
</dbReference>
<evidence type="ECO:0000259" key="6">
    <source>
        <dbReference type="PROSITE" id="PS51007"/>
    </source>
</evidence>
<sequence length="635" mass="69103">MTVNLGKLILGASALAFVGSCAGSLGEPNSGPIWQQNWTMAETEAFSYASQGSRLMPNSWFAALEQPNSQALFSDIDHLTSFGFLAPPADWEMTRPIGFAVDAQKDTKLVNTKLRWFKGQGATEEWIGFNCAACHTAQIDVKTDSGIKSWMVQGAPGMGDFQTFIGDLNTALSQTLQDRARFDRFAGRVLQGKRNTPKNQGMLRASLGQLVNYQTRVAHPNITDSEYGFARVDAIGYIFNKTVVLANPSVEEVQGNLSDAPVSYPFLWHISRENHLQYNGMVAKQQITIKDVENIDVGAVGRNAGEVIGVFGDVKPKSSGISGKLGIPAFTSSVRVENLVLLENSLARLDSPKWSEMVGSVDVAKAARGKDLYDQNCASCHFPREEWDNNPNWKKGDGIEKMVPLRVMFESGDLTDTRMACNAYEAVANTGEMQGGAETPSATERVASMLTTMVKGVLIDQVSVLLEAGFDNIYYENRLPVVDGVQPSASPIPAPASATMMASSIAHVDQACIDAKTSKSTPEQVDYANSYKARPLDGIWATAPYLHNGSVPTLYHLLLSPKARPKSWWVGGRALDTKNVGLEWETGSAPTAFNFRTETDDGKAIIGNSNQGHDYGASDLSEDDRWALVEYLKTL</sequence>
<evidence type="ECO:0000256" key="3">
    <source>
        <dbReference type="ARBA" id="ARBA00023004"/>
    </source>
</evidence>
<evidence type="ECO:0000256" key="4">
    <source>
        <dbReference type="PROSITE-ProRule" id="PRU00433"/>
    </source>
</evidence>
<evidence type="ECO:0000313" key="8">
    <source>
        <dbReference type="Proteomes" id="UP000468943"/>
    </source>
</evidence>
<dbReference type="InterPro" id="IPR051395">
    <property type="entry name" value="Cytochrome_c_Peroxidase/MauG"/>
</dbReference>
<dbReference type="RefSeq" id="WP_160597794.1">
    <property type="nucleotide sequence ID" value="NZ_WTYS01000001.1"/>
</dbReference>
<evidence type="ECO:0000256" key="1">
    <source>
        <dbReference type="ARBA" id="ARBA00022617"/>
    </source>
</evidence>